<gene>
    <name evidence="9" type="ORF">SAPINGB_P005940</name>
</gene>
<comment type="caution">
    <text evidence="6">Lacks conserved residue(s) required for the propagation of feature annotation.</text>
</comment>
<dbReference type="GeneID" id="43584754"/>
<feature type="transmembrane region" description="Helical" evidence="6">
    <location>
        <begin position="20"/>
        <end position="42"/>
    </location>
</feature>
<evidence type="ECO:0000259" key="7">
    <source>
        <dbReference type="Pfam" id="PF07970"/>
    </source>
</evidence>
<feature type="domain" description="Endoplasmic reticulum vesicle transporter N-terminal" evidence="8">
    <location>
        <begin position="7"/>
        <end position="68"/>
    </location>
</feature>
<evidence type="ECO:0000256" key="6">
    <source>
        <dbReference type="RuleBase" id="RU369013"/>
    </source>
</evidence>
<proteinExistence type="inferred from homology"/>
<evidence type="ECO:0000256" key="3">
    <source>
        <dbReference type="ARBA" id="ARBA00022692"/>
    </source>
</evidence>
<protein>
    <recommendedName>
        <fullName evidence="6">Endoplasmic reticulum-Golgi intermediate compartment protein</fullName>
    </recommendedName>
</protein>
<comment type="subcellular location">
    <subcellularLocation>
        <location evidence="6">Endoplasmic reticulum membrane</location>
        <topology evidence="6">Multi-pass membrane protein</topology>
    </subcellularLocation>
    <subcellularLocation>
        <location evidence="6">Endoplasmic reticulum-Golgi intermediate compartment membrane</location>
        <topology evidence="6">Multi-pass membrane protein</topology>
    </subcellularLocation>
    <subcellularLocation>
        <location evidence="6">Golgi apparatus membrane</location>
        <topology evidence="6">Multi-pass membrane protein</topology>
    </subcellularLocation>
    <subcellularLocation>
        <location evidence="1">Membrane</location>
        <topology evidence="1">Multi-pass membrane protein</topology>
    </subcellularLocation>
</comment>
<dbReference type="EMBL" id="CABVLU010000005">
    <property type="protein sequence ID" value="VVT57906.1"/>
    <property type="molecule type" value="Genomic_DNA"/>
</dbReference>
<name>A0A5E8C9D2_9ASCO</name>
<dbReference type="Proteomes" id="UP000398389">
    <property type="component" value="Unassembled WGS sequence"/>
</dbReference>
<dbReference type="AlphaFoldDB" id="A0A5E8C9D2"/>
<sequence length="419" mass="46557">MVKGLFSFDFFSKTVEEARIRTSLGGMISILTVFVIVVLTIWEIIDFRRVEFLSEVRVDKARVLYMDILDISGEVQEAITAGVHKTRVDENGREISSHQIKFVTSEDGKTVKQIDESDRGRVIRELYEKKGSDYCGSCWGSVSDGSNGEPGEKAAGKRCCDTCADVRIAYSEVGWAFHDGSGIKQCEEEGYQEWIEQMKNEGCNVAGAVKVNKVAGNFHFAPGASFTFNGRHSHDLSLYGRKDLPYNFAHNVHELSFGAMPGAQEEAEERIVAARLEERYGGKDGAQMVKPLNGQNKGTEDKHFTFQYFLKVVATRYELLDHKALETNQYSVTSHERNIVGGRDADHPHTAHGRGGVPGVYFQYDISPLKVINKEHRPGTLGNLVTSVLSMVGAAITLGSLVDFTTWEISKEAARRKGQ</sequence>
<comment type="similarity">
    <text evidence="2 6">Belongs to the ERGIC family.</text>
</comment>
<evidence type="ECO:0000256" key="4">
    <source>
        <dbReference type="ARBA" id="ARBA00022989"/>
    </source>
</evidence>
<organism evidence="9 10">
    <name type="scientific">Magnusiomyces paraingens</name>
    <dbReference type="NCBI Taxonomy" id="2606893"/>
    <lineage>
        <taxon>Eukaryota</taxon>
        <taxon>Fungi</taxon>
        <taxon>Dikarya</taxon>
        <taxon>Ascomycota</taxon>
        <taxon>Saccharomycotina</taxon>
        <taxon>Dipodascomycetes</taxon>
        <taxon>Dipodascales</taxon>
        <taxon>Dipodascaceae</taxon>
        <taxon>Magnusiomyces</taxon>
    </lineage>
</organism>
<dbReference type="GO" id="GO:0033116">
    <property type="term" value="C:endoplasmic reticulum-Golgi intermediate compartment membrane"/>
    <property type="evidence" value="ECO:0007669"/>
    <property type="project" value="UniProtKB-SubCell"/>
</dbReference>
<reference evidence="9 10" key="1">
    <citation type="submission" date="2019-09" db="EMBL/GenBank/DDBJ databases">
        <authorList>
            <person name="Brejova B."/>
        </authorList>
    </citation>
    <scope>NUCLEOTIDE SEQUENCE [LARGE SCALE GENOMIC DNA]</scope>
</reference>
<dbReference type="PANTHER" id="PTHR10984">
    <property type="entry name" value="ENDOPLASMIC RETICULUM-GOLGI INTERMEDIATE COMPARTMENT PROTEIN"/>
    <property type="match status" value="1"/>
</dbReference>
<keyword evidence="6" id="KW-0333">Golgi apparatus</keyword>
<keyword evidence="3 6" id="KW-0812">Transmembrane</keyword>
<dbReference type="RefSeq" id="XP_031856545.1">
    <property type="nucleotide sequence ID" value="XM_032000654.1"/>
</dbReference>
<dbReference type="PANTHER" id="PTHR10984:SF25">
    <property type="entry name" value="ENDOPLASMIC RETICULUM-GOLGI INTERMEDIATE COMPARTMENT PROTEIN 3"/>
    <property type="match status" value="1"/>
</dbReference>
<evidence type="ECO:0000256" key="5">
    <source>
        <dbReference type="ARBA" id="ARBA00023136"/>
    </source>
</evidence>
<comment type="function">
    <text evidence="6">Plays a role in transport between endoplasmic reticulum and Golgi.</text>
</comment>
<evidence type="ECO:0000313" key="9">
    <source>
        <dbReference type="EMBL" id="VVT57906.1"/>
    </source>
</evidence>
<dbReference type="Pfam" id="PF13850">
    <property type="entry name" value="ERGIC_N"/>
    <property type="match status" value="1"/>
</dbReference>
<feature type="domain" description="Endoplasmic reticulum vesicle transporter C-terminal" evidence="7">
    <location>
        <begin position="152"/>
        <end position="403"/>
    </location>
</feature>
<keyword evidence="5 6" id="KW-0472">Membrane</keyword>
<keyword evidence="6" id="KW-0256">Endoplasmic reticulum</keyword>
<keyword evidence="4 6" id="KW-1133">Transmembrane helix</keyword>
<dbReference type="Pfam" id="PF07970">
    <property type="entry name" value="COPIIcoated_ERV"/>
    <property type="match status" value="1"/>
</dbReference>
<dbReference type="GO" id="GO:0006888">
    <property type="term" value="P:endoplasmic reticulum to Golgi vesicle-mediated transport"/>
    <property type="evidence" value="ECO:0007669"/>
    <property type="project" value="UniProtKB-UniRule"/>
</dbReference>
<dbReference type="InterPro" id="IPR039542">
    <property type="entry name" value="Erv_N"/>
</dbReference>
<accession>A0A5E8C9D2</accession>
<evidence type="ECO:0000256" key="2">
    <source>
        <dbReference type="ARBA" id="ARBA00005648"/>
    </source>
</evidence>
<keyword evidence="10" id="KW-1185">Reference proteome</keyword>
<keyword evidence="6" id="KW-0931">ER-Golgi transport</keyword>
<dbReference type="GO" id="GO:0005789">
    <property type="term" value="C:endoplasmic reticulum membrane"/>
    <property type="evidence" value="ECO:0007669"/>
    <property type="project" value="UniProtKB-SubCell"/>
</dbReference>
<evidence type="ECO:0000256" key="1">
    <source>
        <dbReference type="ARBA" id="ARBA00004141"/>
    </source>
</evidence>
<evidence type="ECO:0000313" key="10">
    <source>
        <dbReference type="Proteomes" id="UP000398389"/>
    </source>
</evidence>
<dbReference type="GO" id="GO:0000139">
    <property type="term" value="C:Golgi membrane"/>
    <property type="evidence" value="ECO:0007669"/>
    <property type="project" value="UniProtKB-SubCell"/>
</dbReference>
<keyword evidence="6" id="KW-0813">Transport</keyword>
<evidence type="ECO:0000259" key="8">
    <source>
        <dbReference type="Pfam" id="PF13850"/>
    </source>
</evidence>
<dbReference type="GO" id="GO:0006890">
    <property type="term" value="P:retrograde vesicle-mediated transport, Golgi to endoplasmic reticulum"/>
    <property type="evidence" value="ECO:0007669"/>
    <property type="project" value="TreeGrafter"/>
</dbReference>
<dbReference type="InterPro" id="IPR045888">
    <property type="entry name" value="Erv"/>
</dbReference>
<dbReference type="OrthoDB" id="270930at2759"/>
<dbReference type="InterPro" id="IPR012936">
    <property type="entry name" value="Erv_C"/>
</dbReference>
<dbReference type="GO" id="GO:0030134">
    <property type="term" value="C:COPII-coated ER to Golgi transport vesicle"/>
    <property type="evidence" value="ECO:0007669"/>
    <property type="project" value="TreeGrafter"/>
</dbReference>